<organism evidence="2 3">
    <name type="scientific">Bdellovibrio reynosensis</name>
    <dbReference type="NCBI Taxonomy" id="2835041"/>
    <lineage>
        <taxon>Bacteria</taxon>
        <taxon>Pseudomonadati</taxon>
        <taxon>Bdellovibrionota</taxon>
        <taxon>Bdellovibrionia</taxon>
        <taxon>Bdellovibrionales</taxon>
        <taxon>Pseudobdellovibrionaceae</taxon>
        <taxon>Bdellovibrio</taxon>
    </lineage>
</organism>
<accession>A0ABY4CAH7</accession>
<dbReference type="Proteomes" id="UP000830116">
    <property type="component" value="Chromosome"/>
</dbReference>
<dbReference type="SUPFAM" id="SSF53474">
    <property type="entry name" value="alpha/beta-Hydrolases"/>
    <property type="match status" value="1"/>
</dbReference>
<evidence type="ECO:0000256" key="1">
    <source>
        <dbReference type="SAM" id="SignalP"/>
    </source>
</evidence>
<dbReference type="Pfam" id="PF00756">
    <property type="entry name" value="Esterase"/>
    <property type="match status" value="1"/>
</dbReference>
<dbReference type="InterPro" id="IPR000801">
    <property type="entry name" value="Esterase-like"/>
</dbReference>
<feature type="signal peptide" evidence="1">
    <location>
        <begin position="1"/>
        <end position="19"/>
    </location>
</feature>
<dbReference type="EMBL" id="CP093442">
    <property type="protein sequence ID" value="UOF01973.1"/>
    <property type="molecule type" value="Genomic_DNA"/>
</dbReference>
<evidence type="ECO:0000313" key="2">
    <source>
        <dbReference type="EMBL" id="UOF01973.1"/>
    </source>
</evidence>
<name>A0ABY4CAH7_9BACT</name>
<feature type="chain" id="PRO_5046525242" evidence="1">
    <location>
        <begin position="20"/>
        <end position="291"/>
    </location>
</feature>
<keyword evidence="1" id="KW-0732">Signal</keyword>
<keyword evidence="3" id="KW-1185">Reference proteome</keyword>
<gene>
    <name evidence="2" type="ORF">MNR06_03270</name>
</gene>
<dbReference type="Gene3D" id="3.40.50.1820">
    <property type="entry name" value="alpha/beta hydrolase"/>
    <property type="match status" value="1"/>
</dbReference>
<evidence type="ECO:0000313" key="3">
    <source>
        <dbReference type="Proteomes" id="UP000830116"/>
    </source>
</evidence>
<sequence length="291" mass="33432">MRLISLIVLLLCVSEFSVATDLEEDVVSIERSKFTCGSETINKINYRYCLRNPENTNNKDIIYFFHGLTGDEESWFRMWWGTLIIQKWWEFWGYKPRIATISFGGRWLLNDTKKSKLSTFVSSKVIPSLEKKMGGLQGGKRHAIGQSMGGFNAAHLSLKNPGLFNRVALLCPALSSVSPHASQQEVKNYIRRTRAFPFLVRKMINISREVFPTMQEWKDNDPMYLLKNYKSTKRSKFLVTIGLADSYGFQEGSRQFVNMAQGKSIFSSWLPVPGPHCMFNRRTTAHFIKGD</sequence>
<dbReference type="InterPro" id="IPR029058">
    <property type="entry name" value="AB_hydrolase_fold"/>
</dbReference>
<proteinExistence type="predicted"/>
<dbReference type="RefSeq" id="WP_243538592.1">
    <property type="nucleotide sequence ID" value="NZ_CP093442.1"/>
</dbReference>
<reference evidence="2" key="1">
    <citation type="submission" date="2022-03" db="EMBL/GenBank/DDBJ databases">
        <title>Genome Identification and Characterization of new species Bdellovibrio reynosense LBG001 sp. nov. from a Mexico soil sample.</title>
        <authorList>
            <person name="Camilli A."/>
            <person name="Ajao Y."/>
            <person name="Guo X."/>
        </authorList>
    </citation>
    <scope>NUCLEOTIDE SEQUENCE</scope>
    <source>
        <strain evidence="2">LBG001</strain>
    </source>
</reference>
<keyword evidence="2" id="KW-0378">Hydrolase</keyword>
<protein>
    <submittedName>
        <fullName evidence="2">Alpha/beta fold hydrolase</fullName>
    </submittedName>
</protein>
<dbReference type="GO" id="GO:0016787">
    <property type="term" value="F:hydrolase activity"/>
    <property type="evidence" value="ECO:0007669"/>
    <property type="project" value="UniProtKB-KW"/>
</dbReference>